<reference evidence="7 8" key="1">
    <citation type="journal article" date="2020" name="Genome Biol. Evol.">
        <title>A new high-quality draft genome assembly of the Chinese cordyceps Ophiocordyceps sinensis.</title>
        <authorList>
            <person name="Shu R."/>
            <person name="Zhang J."/>
            <person name="Meng Q."/>
            <person name="Zhang H."/>
            <person name="Zhou G."/>
            <person name="Li M."/>
            <person name="Wu P."/>
            <person name="Zhao Y."/>
            <person name="Chen C."/>
            <person name="Qin Q."/>
        </authorList>
    </citation>
    <scope>NUCLEOTIDE SEQUENCE [LARGE SCALE GENOMIC DNA]</scope>
    <source>
        <strain evidence="7 8">IOZ07</strain>
    </source>
</reference>
<proteinExistence type="predicted"/>
<dbReference type="GO" id="GO:0033314">
    <property type="term" value="P:mitotic DNA replication checkpoint signaling"/>
    <property type="evidence" value="ECO:0007669"/>
    <property type="project" value="TreeGrafter"/>
</dbReference>
<feature type="compositionally biased region" description="Acidic residues" evidence="6">
    <location>
        <begin position="338"/>
        <end position="354"/>
    </location>
</feature>
<evidence type="ECO:0000256" key="4">
    <source>
        <dbReference type="ARBA" id="ARBA00022833"/>
    </source>
</evidence>
<dbReference type="GO" id="GO:0008270">
    <property type="term" value="F:zinc ion binding"/>
    <property type="evidence" value="ECO:0007669"/>
    <property type="project" value="UniProtKB-KW"/>
</dbReference>
<comment type="caution">
    <text evidence="7">The sequence shown here is derived from an EMBL/GenBank/DDBJ whole genome shotgun (WGS) entry which is preliminary data.</text>
</comment>
<accession>A0A8H4LXK3</accession>
<dbReference type="AlphaFoldDB" id="A0A8H4LXK3"/>
<dbReference type="PANTHER" id="PTHR13278:SF0">
    <property type="entry name" value="ZINC FINGER PROTEIN 830"/>
    <property type="match status" value="1"/>
</dbReference>
<evidence type="ECO:0000313" key="8">
    <source>
        <dbReference type="Proteomes" id="UP000557566"/>
    </source>
</evidence>
<protein>
    <recommendedName>
        <fullName evidence="9">Coiled-coil domain-containing protein 16</fullName>
    </recommendedName>
</protein>
<feature type="region of interest" description="Disordered" evidence="6">
    <location>
        <begin position="147"/>
        <end position="179"/>
    </location>
</feature>
<dbReference type="OrthoDB" id="77607at2759"/>
<gene>
    <name evidence="7" type="ORF">G6O67_005990</name>
</gene>
<dbReference type="GO" id="GO:0003676">
    <property type="term" value="F:nucleic acid binding"/>
    <property type="evidence" value="ECO:0007669"/>
    <property type="project" value="InterPro"/>
</dbReference>
<feature type="compositionally biased region" description="Basic and acidic residues" evidence="6">
    <location>
        <begin position="267"/>
        <end position="300"/>
    </location>
</feature>
<sequence length="362" mass="39009">MADVRSLLRQQLAIRRIEHPHAAYTDTGKLLCLVCREQIKAESLWDSHVQSEAHARQQQGQEKASGQLRNDAAGAKQKRKLDDDDAEVEVQDAMRRKRSRADLALTPTNGANNGPARTPSSGKDANLKPPGLSRRMSITPSQGIELQIPSRPATPSCRDASATSTPGIAPPSLPHASGSNMFLTPRPVGNSVSAAGGAQASPAVPQVDESEWAAFEADMAAVSYDQDAVISAPAITAEESAAAKASTDNDGNRRAQADVDIEEEREEATRAIEDEFQDMRDLDQRVQRLKEKREALRRQGELNGQEAAPERPSDPGRGTGDPPGEDAVTAAGAAEVNGQEDEDEDDDDDDDDDWDGFRFRAS</sequence>
<keyword evidence="4" id="KW-0862">Zinc</keyword>
<name>A0A8H4LXK3_9HYPO</name>
<dbReference type="GO" id="GO:0033260">
    <property type="term" value="P:nuclear DNA replication"/>
    <property type="evidence" value="ECO:0007669"/>
    <property type="project" value="TreeGrafter"/>
</dbReference>
<evidence type="ECO:0000256" key="6">
    <source>
        <dbReference type="SAM" id="MobiDB-lite"/>
    </source>
</evidence>
<evidence type="ECO:0000256" key="3">
    <source>
        <dbReference type="ARBA" id="ARBA00022771"/>
    </source>
</evidence>
<keyword evidence="2" id="KW-0479">Metal-binding</keyword>
<dbReference type="EMBL" id="JAAVMX010000006">
    <property type="protein sequence ID" value="KAF4507344.1"/>
    <property type="molecule type" value="Genomic_DNA"/>
</dbReference>
<feature type="region of interest" description="Disordered" evidence="6">
    <location>
        <begin position="50"/>
        <end position="133"/>
    </location>
</feature>
<keyword evidence="3" id="KW-0863">Zinc-finger</keyword>
<keyword evidence="5" id="KW-0539">Nucleus</keyword>
<feature type="compositionally biased region" description="Polar residues" evidence="6">
    <location>
        <begin position="56"/>
        <end position="68"/>
    </location>
</feature>
<evidence type="ECO:0000313" key="7">
    <source>
        <dbReference type="EMBL" id="KAF4507344.1"/>
    </source>
</evidence>
<organism evidence="7 8">
    <name type="scientific">Ophiocordyceps sinensis</name>
    <dbReference type="NCBI Taxonomy" id="72228"/>
    <lineage>
        <taxon>Eukaryota</taxon>
        <taxon>Fungi</taxon>
        <taxon>Dikarya</taxon>
        <taxon>Ascomycota</taxon>
        <taxon>Pezizomycotina</taxon>
        <taxon>Sordariomycetes</taxon>
        <taxon>Hypocreomycetidae</taxon>
        <taxon>Hypocreales</taxon>
        <taxon>Ophiocordycipitaceae</taxon>
        <taxon>Ophiocordyceps</taxon>
    </lineage>
</organism>
<dbReference type="GO" id="GO:0044773">
    <property type="term" value="P:mitotic DNA damage checkpoint signaling"/>
    <property type="evidence" value="ECO:0007669"/>
    <property type="project" value="TreeGrafter"/>
</dbReference>
<dbReference type="Proteomes" id="UP000557566">
    <property type="component" value="Unassembled WGS sequence"/>
</dbReference>
<evidence type="ECO:0000256" key="2">
    <source>
        <dbReference type="ARBA" id="ARBA00022723"/>
    </source>
</evidence>
<evidence type="ECO:0008006" key="9">
    <source>
        <dbReference type="Google" id="ProtNLM"/>
    </source>
</evidence>
<evidence type="ECO:0000256" key="5">
    <source>
        <dbReference type="ARBA" id="ARBA00023242"/>
    </source>
</evidence>
<dbReference type="InterPro" id="IPR040050">
    <property type="entry name" value="ZNF830-like"/>
</dbReference>
<feature type="region of interest" description="Disordered" evidence="6">
    <location>
        <begin position="238"/>
        <end position="362"/>
    </location>
</feature>
<evidence type="ECO:0000256" key="1">
    <source>
        <dbReference type="ARBA" id="ARBA00004123"/>
    </source>
</evidence>
<dbReference type="GO" id="GO:0005681">
    <property type="term" value="C:spliceosomal complex"/>
    <property type="evidence" value="ECO:0007669"/>
    <property type="project" value="InterPro"/>
</dbReference>
<comment type="subcellular location">
    <subcellularLocation>
        <location evidence="1">Nucleus</location>
    </subcellularLocation>
</comment>
<keyword evidence="8" id="KW-1185">Reference proteome</keyword>
<dbReference type="PANTHER" id="PTHR13278">
    <property type="entry name" value="ZINC FINGER PROTEIN 830"/>
    <property type="match status" value="1"/>
</dbReference>